<dbReference type="KEGG" id="mgg:MPLG2_2756"/>
<dbReference type="EMBL" id="LT985188">
    <property type="protein sequence ID" value="SPD87786.1"/>
    <property type="molecule type" value="Genomic_DNA"/>
</dbReference>
<name>A0A2N9JJ51_9ACTN</name>
<protein>
    <submittedName>
        <fullName evidence="1">Uncharacterized protein</fullName>
    </submittedName>
</protein>
<evidence type="ECO:0000313" key="2">
    <source>
        <dbReference type="Proteomes" id="UP000238164"/>
    </source>
</evidence>
<gene>
    <name evidence="1" type="ORF">MPLG2_2756</name>
</gene>
<proteinExistence type="predicted"/>
<reference evidence="1 2" key="1">
    <citation type="submission" date="2018-02" db="EMBL/GenBank/DDBJ databases">
        <authorList>
            <person name="Cohen D.B."/>
            <person name="Kent A.D."/>
        </authorList>
    </citation>
    <scope>NUCLEOTIDE SEQUENCE [LARGE SCALE GENOMIC DNA]</scope>
    <source>
        <strain evidence="1">1</strain>
    </source>
</reference>
<accession>A0A2N9JJ51</accession>
<keyword evidence="2" id="KW-1185">Reference proteome</keyword>
<evidence type="ECO:0000313" key="1">
    <source>
        <dbReference type="EMBL" id="SPD87786.1"/>
    </source>
</evidence>
<dbReference type="AlphaFoldDB" id="A0A2N9JJ51"/>
<sequence length="205" mass="23490">MYLTLVLMTKSSPHDLYRPRMVAELAETLGYELLQPPDYAIGPGTRRVRRALAQLQELGLIKLTLDRGEYQVQVTHMPNAETPPFISIPTQIWTNGWILSLKPPALAVYLVLRLLHAREGRAVAMDPLERSRTGLSDDTFSRGTDQLIAHGIIDRRRAIVTDRYGRRRVEPRAYMVDDQRILAARPDSPRPDDVYWDHLWIADNP</sequence>
<dbReference type="Proteomes" id="UP000238164">
    <property type="component" value="Chromosome 1"/>
</dbReference>
<organism evidence="1 2">
    <name type="scientific">Micropruina glycogenica</name>
    <dbReference type="NCBI Taxonomy" id="75385"/>
    <lineage>
        <taxon>Bacteria</taxon>
        <taxon>Bacillati</taxon>
        <taxon>Actinomycetota</taxon>
        <taxon>Actinomycetes</taxon>
        <taxon>Propionibacteriales</taxon>
        <taxon>Nocardioidaceae</taxon>
        <taxon>Micropruina</taxon>
    </lineage>
</organism>